<evidence type="ECO:0000313" key="8">
    <source>
        <dbReference type="EMBL" id="OGC21389.1"/>
    </source>
</evidence>
<dbReference type="Pfam" id="PF01435">
    <property type="entry name" value="Peptidase_M48"/>
    <property type="match status" value="1"/>
</dbReference>
<keyword evidence="4" id="KW-0378">Hydrolase</keyword>
<dbReference type="InterPro" id="IPR051156">
    <property type="entry name" value="Mito/Outer_Membr_Metalloprot"/>
</dbReference>
<comment type="cofactor">
    <cofactor evidence="1">
        <name>Zn(2+)</name>
        <dbReference type="ChEBI" id="CHEBI:29105"/>
    </cofactor>
</comment>
<evidence type="ECO:0000256" key="5">
    <source>
        <dbReference type="ARBA" id="ARBA00022833"/>
    </source>
</evidence>
<dbReference type="Gene3D" id="3.30.2010.10">
    <property type="entry name" value="Metalloproteases ('zincins'), catalytic domain"/>
    <property type="match status" value="1"/>
</dbReference>
<name>A0A1F4SLV4_UNCSA</name>
<evidence type="ECO:0000256" key="1">
    <source>
        <dbReference type="ARBA" id="ARBA00001947"/>
    </source>
</evidence>
<evidence type="ECO:0000256" key="6">
    <source>
        <dbReference type="ARBA" id="ARBA00023049"/>
    </source>
</evidence>
<evidence type="ECO:0000256" key="3">
    <source>
        <dbReference type="ARBA" id="ARBA00022723"/>
    </source>
</evidence>
<evidence type="ECO:0000256" key="2">
    <source>
        <dbReference type="ARBA" id="ARBA00022670"/>
    </source>
</evidence>
<keyword evidence="6" id="KW-0482">Metalloprotease</keyword>
<dbReference type="GO" id="GO:0046872">
    <property type="term" value="F:metal ion binding"/>
    <property type="evidence" value="ECO:0007669"/>
    <property type="project" value="UniProtKB-KW"/>
</dbReference>
<evidence type="ECO:0000256" key="4">
    <source>
        <dbReference type="ARBA" id="ARBA00022801"/>
    </source>
</evidence>
<dbReference type="EMBL" id="MEUB01000044">
    <property type="protein sequence ID" value="OGC21389.1"/>
    <property type="molecule type" value="Genomic_DNA"/>
</dbReference>
<comment type="caution">
    <text evidence="8">The sequence shown here is derived from an EMBL/GenBank/DDBJ whole genome shotgun (WGS) entry which is preliminary data.</text>
</comment>
<evidence type="ECO:0000259" key="7">
    <source>
        <dbReference type="Pfam" id="PF01435"/>
    </source>
</evidence>
<accession>A0A1F4SLV4</accession>
<dbReference type="PANTHER" id="PTHR22726">
    <property type="entry name" value="METALLOENDOPEPTIDASE OMA1"/>
    <property type="match status" value="1"/>
</dbReference>
<dbReference type="STRING" id="1802579.A2310_01310"/>
<feature type="domain" description="Peptidase M48" evidence="7">
    <location>
        <begin position="60"/>
        <end position="176"/>
    </location>
</feature>
<keyword evidence="3" id="KW-0479">Metal-binding</keyword>
<gene>
    <name evidence="8" type="ORF">A2310_01310</name>
</gene>
<dbReference type="InterPro" id="IPR001915">
    <property type="entry name" value="Peptidase_M48"/>
</dbReference>
<dbReference type="GO" id="GO:0004222">
    <property type="term" value="F:metalloendopeptidase activity"/>
    <property type="evidence" value="ECO:0007669"/>
    <property type="project" value="InterPro"/>
</dbReference>
<keyword evidence="2" id="KW-0645">Protease</keyword>
<dbReference type="GO" id="GO:0016020">
    <property type="term" value="C:membrane"/>
    <property type="evidence" value="ECO:0007669"/>
    <property type="project" value="TreeGrafter"/>
</dbReference>
<keyword evidence="5" id="KW-0862">Zinc</keyword>
<dbReference type="Proteomes" id="UP000178417">
    <property type="component" value="Unassembled WGS sequence"/>
</dbReference>
<proteinExistence type="predicted"/>
<organism evidence="8 9">
    <name type="scientific">candidate division WOR-1 bacterium RIFOXYB2_FULL_37_13</name>
    <dbReference type="NCBI Taxonomy" id="1802579"/>
    <lineage>
        <taxon>Bacteria</taxon>
        <taxon>Bacillati</taxon>
        <taxon>Saganbacteria</taxon>
    </lineage>
</organism>
<sequence>MQKIVGQSTPHVDLLKTYYGITPRQEPLTKAARSNSSYLHNLYLERKILVAREQAPLAYAKIEAVLALLTDTIGITNHGFNLHIIEDYFPNAFIVNGSGDIYVTTEMLKKEELTKGELASILSHELGHYLKSFLNVNISSKAEPLLYKAAFAWTARARCQFNEFDSDEIGLILMDMAGFSVDESLSMAGKISRKKTISGTKAKFLDPFNSHPDWPRRKRILHDNINNPKFCWKNRKAKTECLFCEGDLAPFDEKPVEESKDANVFEEEETLIASISKRWSSVSGYDPLSEEAVDAIAEKVFIEPDSEVYECYYFLRNKDIVLGEGLKNNILALKRRVGQNDVVASIYLKALLCKVYSDSTKGMVEKKIEWLKNECEVEPDEVIVALLELLEDIKKYFKRMGFFDPAIVEDNRFDSDYAGCPRLLEKNPFGFTSLEASIAPFPYSRLRDEYILALLSVGFIKDHDKYLESNFIFEEDILEHIKFELFPLLCNPFASSEMDNMRQEFCDEKLNNDTAYDITEKGFLARLEFTVLDGWPYSLIEFEAALTDDINARKWLFRMEEIQNGQSDDPLEEGTFVNRYQRLKAAADRHPIHFVRDRILKFARIFFLREFEMIPAAAWSSDSLSIIESFPPSSEKNHLLVILDQGKRRKLKKSELFFEELKMADNALSFEDIVDSFGFISSSASSVFYPSGQRMADRIMIGCLPADRALDLAEICGTVPRPSPIRDEALDRVVPSNLPEAERLLDAYFNPVAAYAKAYQIAGAWMEQLNGDDNLSVFNDICELTKNFPSLRKRVVIEWTNRFGIKREAFPHIVRSYSLTGDFTDIGKGLIVKKAAEMGRELKIAVCLGTFATSLSRNNFAFISMQRPANLKDLSTNNVDEVLVRDQKLRALKDYLPILPENVVEIASVIAGRIPYSLHTIPFVDDEPFPHEIFKRGQLEEETLAEGVRELNEWKGAKVFSNFMKALGWEESGDFYEELLVDIAQDGAIFSQLEEIFTTGINLLLQAEKVPLGLVQSTAEGVKLLIDYQAMDIKIKIWAKILAGIAQKQPIEEITREALRPIGILGYKILQASNSLVAGGNETLEKASRAGLSDTLSIGLFDSLLFLAFRGFDLFLAHDKYTLLGSGSIRTAIAGLGGNDRDEAFLLVHALPIDPAVKNNLMAFVRQLRKKNSYFPLTPEQLRELAFQSELERKMGFERHEAYGEFFGWKLGQVLIPHIYEKHGDWARLEIARGVPFHALAEARMKAVSPVIIEGALKQFDKHDGDFSFLVNPEFHRGNLVVTDDNSVFLVDCGLTGKADANDVLSFFGVLSAFRTQGLFGAAAKLFEQNGITSLSQIPPVKRSGLLDNLNNIYGRREALSAPELLLSELAIIVKRADGRAITEGFDLLSRGLQHLAPYFRFASTDIPQLSLIPTSSKKLNMAVELELLKTRAKEARKSLTGFLSGTEVGKKLSKGSIQTIGVLIEPTEVIEDDSSLKGFILCNLGSSKAIVSPRNLLAKIGGKWVPYEEFLKSS</sequence>
<reference evidence="8 9" key="1">
    <citation type="journal article" date="2016" name="Nat. Commun.">
        <title>Thousands of microbial genomes shed light on interconnected biogeochemical processes in an aquifer system.</title>
        <authorList>
            <person name="Anantharaman K."/>
            <person name="Brown C.T."/>
            <person name="Hug L.A."/>
            <person name="Sharon I."/>
            <person name="Castelle C.J."/>
            <person name="Probst A.J."/>
            <person name="Thomas B.C."/>
            <person name="Singh A."/>
            <person name="Wilkins M.J."/>
            <person name="Karaoz U."/>
            <person name="Brodie E.L."/>
            <person name="Williams K.H."/>
            <person name="Hubbard S.S."/>
            <person name="Banfield J.F."/>
        </authorList>
    </citation>
    <scope>NUCLEOTIDE SEQUENCE [LARGE SCALE GENOMIC DNA]</scope>
</reference>
<evidence type="ECO:0000313" key="9">
    <source>
        <dbReference type="Proteomes" id="UP000178417"/>
    </source>
</evidence>
<dbReference type="GO" id="GO:0051603">
    <property type="term" value="P:proteolysis involved in protein catabolic process"/>
    <property type="evidence" value="ECO:0007669"/>
    <property type="project" value="TreeGrafter"/>
</dbReference>
<protein>
    <recommendedName>
        <fullName evidence="7">Peptidase M48 domain-containing protein</fullName>
    </recommendedName>
</protein>
<dbReference type="PANTHER" id="PTHR22726:SF1">
    <property type="entry name" value="METALLOENDOPEPTIDASE OMA1, MITOCHONDRIAL"/>
    <property type="match status" value="1"/>
</dbReference>